<sequence length="393" mass="44653">MSSFYASVDNKLHVSIYSAQWQEVKEKRNIEVSAHTEPHSVLINKDGTILVACVGMNIHFYQAHNVQLQKTVTLEKEPSCTCIGEEGLLVATDNSSTIQIFNFEAIQTKKVVLEGLDQSDFPSDMTMVGDVIYLCTQKNGQALSYDQHGVKLSAFKSNDEQNYKANSIAVHQEKELVFILWNKCNVLVYSHLSNESLFSVDTTCATKVRLIDDYMMILIVPEKNEILVNDAETLIDFAALKKQFLATLEEKVRNDILLDSKQHESRQGQSSPKSPNSAVPLFSHNYSIQRSKILQQHLLRTFDVAQEQSELPCLKHIHIFRRLENNRWDMILPSVIGRYICTSGQSLIAKLLFRSIRVSERILFQKLITASVCSGEFMNEQISLQEEDVPSFD</sequence>
<accession>A0A2G8KU99</accession>
<dbReference type="Proteomes" id="UP000230750">
    <property type="component" value="Unassembled WGS sequence"/>
</dbReference>
<feature type="domain" description="Adenosine/AMP deaminase N-terminal" evidence="1">
    <location>
        <begin position="247"/>
        <end position="293"/>
    </location>
</feature>
<reference evidence="2 3" key="1">
    <citation type="journal article" date="2017" name="PLoS Biol.">
        <title>The sea cucumber genome provides insights into morphological evolution and visceral regeneration.</title>
        <authorList>
            <person name="Zhang X."/>
            <person name="Sun L."/>
            <person name="Yuan J."/>
            <person name="Sun Y."/>
            <person name="Gao Y."/>
            <person name="Zhang L."/>
            <person name="Li S."/>
            <person name="Dai H."/>
            <person name="Hamel J.F."/>
            <person name="Liu C."/>
            <person name="Yu Y."/>
            <person name="Liu S."/>
            <person name="Lin W."/>
            <person name="Guo K."/>
            <person name="Jin S."/>
            <person name="Xu P."/>
            <person name="Storey K.B."/>
            <person name="Huan P."/>
            <person name="Zhang T."/>
            <person name="Zhou Y."/>
            <person name="Zhang J."/>
            <person name="Lin C."/>
            <person name="Li X."/>
            <person name="Xing L."/>
            <person name="Huo D."/>
            <person name="Sun M."/>
            <person name="Wang L."/>
            <person name="Mercier A."/>
            <person name="Li F."/>
            <person name="Yang H."/>
            <person name="Xiang J."/>
        </authorList>
    </citation>
    <scope>NUCLEOTIDE SEQUENCE [LARGE SCALE GENOMIC DNA]</scope>
    <source>
        <strain evidence="2">Shaxun</strain>
        <tissue evidence="2">Muscle</tissue>
    </source>
</reference>
<keyword evidence="3" id="KW-1185">Reference proteome</keyword>
<name>A0A2G8KU99_STIJA</name>
<dbReference type="InterPro" id="IPR011042">
    <property type="entry name" value="6-blade_b-propeller_TolB-like"/>
</dbReference>
<organism evidence="2 3">
    <name type="scientific">Stichopus japonicus</name>
    <name type="common">Sea cucumber</name>
    <dbReference type="NCBI Taxonomy" id="307972"/>
    <lineage>
        <taxon>Eukaryota</taxon>
        <taxon>Metazoa</taxon>
        <taxon>Echinodermata</taxon>
        <taxon>Eleutherozoa</taxon>
        <taxon>Echinozoa</taxon>
        <taxon>Holothuroidea</taxon>
        <taxon>Aspidochirotacea</taxon>
        <taxon>Aspidochirotida</taxon>
        <taxon>Stichopodidae</taxon>
        <taxon>Apostichopus</taxon>
    </lineage>
</organism>
<dbReference type="InterPro" id="IPR013659">
    <property type="entry name" value="A_deaminase_N"/>
</dbReference>
<evidence type="ECO:0000259" key="1">
    <source>
        <dbReference type="Pfam" id="PF08451"/>
    </source>
</evidence>
<dbReference type="Pfam" id="PF08451">
    <property type="entry name" value="A_deaminase_N"/>
    <property type="match status" value="1"/>
</dbReference>
<protein>
    <recommendedName>
        <fullName evidence="1">Adenosine/AMP deaminase N-terminal domain-containing protein</fullName>
    </recommendedName>
</protein>
<dbReference type="GO" id="GO:0005615">
    <property type="term" value="C:extracellular space"/>
    <property type="evidence" value="ECO:0007669"/>
    <property type="project" value="InterPro"/>
</dbReference>
<evidence type="ECO:0000313" key="2">
    <source>
        <dbReference type="EMBL" id="PIK51577.1"/>
    </source>
</evidence>
<proteinExistence type="predicted"/>
<gene>
    <name evidence="2" type="ORF">BSL78_11539</name>
</gene>
<comment type="caution">
    <text evidence="2">The sequence shown here is derived from an EMBL/GenBank/DDBJ whole genome shotgun (WGS) entry which is preliminary data.</text>
</comment>
<dbReference type="Gene3D" id="2.120.10.30">
    <property type="entry name" value="TolB, C-terminal domain"/>
    <property type="match status" value="1"/>
</dbReference>
<dbReference type="AlphaFoldDB" id="A0A2G8KU99"/>
<evidence type="ECO:0000313" key="3">
    <source>
        <dbReference type="Proteomes" id="UP000230750"/>
    </source>
</evidence>
<dbReference type="EMBL" id="MRZV01000365">
    <property type="protein sequence ID" value="PIK51577.1"/>
    <property type="molecule type" value="Genomic_DNA"/>
</dbReference>
<dbReference type="SUPFAM" id="SSF75011">
    <property type="entry name" value="3-carboxy-cis,cis-mucoante lactonizing enzyme"/>
    <property type="match status" value="1"/>
</dbReference>